<name>A0ABQ5C6W1_9ASTR</name>
<feature type="compositionally biased region" description="Basic and acidic residues" evidence="1">
    <location>
        <begin position="15"/>
        <end position="24"/>
    </location>
</feature>
<dbReference type="Proteomes" id="UP001151760">
    <property type="component" value="Unassembled WGS sequence"/>
</dbReference>
<evidence type="ECO:0000256" key="1">
    <source>
        <dbReference type="SAM" id="MobiDB-lite"/>
    </source>
</evidence>
<comment type="caution">
    <text evidence="2">The sequence shown here is derived from an EMBL/GenBank/DDBJ whole genome shotgun (WGS) entry which is preliminary data.</text>
</comment>
<evidence type="ECO:0000313" key="3">
    <source>
        <dbReference type="Proteomes" id="UP001151760"/>
    </source>
</evidence>
<dbReference type="EMBL" id="BQNB010013962">
    <property type="protein sequence ID" value="GJT22358.1"/>
    <property type="molecule type" value="Genomic_DNA"/>
</dbReference>
<proteinExistence type="predicted"/>
<gene>
    <name evidence="2" type="ORF">Tco_0892295</name>
</gene>
<sequence length="98" mass="10898">MGWIDSFVSMDSEVVKGGKDKAEGSETIAQESSSKRASTELEQEVAKKQKIDDDQEEAEIKKHMEIVLDEEEIAVDAIPLATKPPIIVDWKIIKEGNI</sequence>
<feature type="compositionally biased region" description="Basic and acidic residues" evidence="1">
    <location>
        <begin position="33"/>
        <end position="54"/>
    </location>
</feature>
<keyword evidence="3" id="KW-1185">Reference proteome</keyword>
<accession>A0ABQ5C6W1</accession>
<protein>
    <submittedName>
        <fullName evidence="2">Uncharacterized protein</fullName>
    </submittedName>
</protein>
<feature type="region of interest" description="Disordered" evidence="1">
    <location>
        <begin position="15"/>
        <end position="54"/>
    </location>
</feature>
<evidence type="ECO:0000313" key="2">
    <source>
        <dbReference type="EMBL" id="GJT22358.1"/>
    </source>
</evidence>
<organism evidence="2 3">
    <name type="scientific">Tanacetum coccineum</name>
    <dbReference type="NCBI Taxonomy" id="301880"/>
    <lineage>
        <taxon>Eukaryota</taxon>
        <taxon>Viridiplantae</taxon>
        <taxon>Streptophyta</taxon>
        <taxon>Embryophyta</taxon>
        <taxon>Tracheophyta</taxon>
        <taxon>Spermatophyta</taxon>
        <taxon>Magnoliopsida</taxon>
        <taxon>eudicotyledons</taxon>
        <taxon>Gunneridae</taxon>
        <taxon>Pentapetalae</taxon>
        <taxon>asterids</taxon>
        <taxon>campanulids</taxon>
        <taxon>Asterales</taxon>
        <taxon>Asteraceae</taxon>
        <taxon>Asteroideae</taxon>
        <taxon>Anthemideae</taxon>
        <taxon>Anthemidinae</taxon>
        <taxon>Tanacetum</taxon>
    </lineage>
</organism>
<reference evidence="2" key="2">
    <citation type="submission" date="2022-01" db="EMBL/GenBank/DDBJ databases">
        <authorList>
            <person name="Yamashiro T."/>
            <person name="Shiraishi A."/>
            <person name="Satake H."/>
            <person name="Nakayama K."/>
        </authorList>
    </citation>
    <scope>NUCLEOTIDE SEQUENCE</scope>
</reference>
<reference evidence="2" key="1">
    <citation type="journal article" date="2022" name="Int. J. Mol. Sci.">
        <title>Draft Genome of Tanacetum Coccineum: Genomic Comparison of Closely Related Tanacetum-Family Plants.</title>
        <authorList>
            <person name="Yamashiro T."/>
            <person name="Shiraishi A."/>
            <person name="Nakayama K."/>
            <person name="Satake H."/>
        </authorList>
    </citation>
    <scope>NUCLEOTIDE SEQUENCE</scope>
</reference>